<dbReference type="Gene3D" id="3.40.630.30">
    <property type="match status" value="1"/>
</dbReference>
<dbReference type="InterPro" id="IPR016181">
    <property type="entry name" value="Acyl_CoA_acyltransferase"/>
</dbReference>
<keyword evidence="2" id="KW-0808">Transferase</keyword>
<reference evidence="3" key="1">
    <citation type="submission" date="2016-10" db="EMBL/GenBank/DDBJ databases">
        <authorList>
            <person name="Varghese N."/>
            <person name="Submissions S."/>
        </authorList>
    </citation>
    <scope>NUCLEOTIDE SEQUENCE [LARGE SCALE GENOMIC DNA]</scope>
    <source>
        <strain evidence="3">CGMCC 4.3568</strain>
    </source>
</reference>
<evidence type="ECO:0000313" key="2">
    <source>
        <dbReference type="EMBL" id="SFB57826.1"/>
    </source>
</evidence>
<dbReference type="Proteomes" id="UP000243799">
    <property type="component" value="Unassembled WGS sequence"/>
</dbReference>
<evidence type="ECO:0000313" key="3">
    <source>
        <dbReference type="Proteomes" id="UP000243799"/>
    </source>
</evidence>
<dbReference type="GO" id="GO:0016747">
    <property type="term" value="F:acyltransferase activity, transferring groups other than amino-acyl groups"/>
    <property type="evidence" value="ECO:0007669"/>
    <property type="project" value="InterPro"/>
</dbReference>
<dbReference type="SUPFAM" id="SSF55729">
    <property type="entry name" value="Acyl-CoA N-acyltransferases (Nat)"/>
    <property type="match status" value="1"/>
</dbReference>
<dbReference type="InterPro" id="IPR000182">
    <property type="entry name" value="GNAT_dom"/>
</dbReference>
<organism evidence="2 3">
    <name type="scientific">Amycolatopsis marina</name>
    <dbReference type="NCBI Taxonomy" id="490629"/>
    <lineage>
        <taxon>Bacteria</taxon>
        <taxon>Bacillati</taxon>
        <taxon>Actinomycetota</taxon>
        <taxon>Actinomycetes</taxon>
        <taxon>Pseudonocardiales</taxon>
        <taxon>Pseudonocardiaceae</taxon>
        <taxon>Amycolatopsis</taxon>
    </lineage>
</organism>
<accession>A0A1I1C722</accession>
<dbReference type="EMBL" id="FOKG01000021">
    <property type="protein sequence ID" value="SFB57826.1"/>
    <property type="molecule type" value="Genomic_DNA"/>
</dbReference>
<dbReference type="CDD" id="cd04301">
    <property type="entry name" value="NAT_SF"/>
    <property type="match status" value="1"/>
</dbReference>
<sequence>MTPAGRNPGAGGRPKSGCGRPARGCVIAGMAIVLGRPGVGGLSETVDVLREWQYDGAPMQLHPGDVGWFWRFGAEATAAAVRTWRRDGRILAVGLLDGPELLRLTVAPEALRDEELTRQLVADVSEPERGVLAAGRANIETPEGALVADVLLEYGWNVDEPWTPLRRDLTEPVHDPDVRIEVIGPEQAHVRTVVQRASFDRSSFTEEHWHAMAAGSPYADARCLVAYDEQGTAVAVVTVWSTGPGKPGLLEPMGVHRDHRGHGHGTAISVAAAAALQELGSSSAIVCTPSSNAAAVATYRSAGFQPLPEVRDHYRDAAPVTGSSTLDHQ</sequence>
<keyword evidence="3" id="KW-1185">Reference proteome</keyword>
<dbReference type="AlphaFoldDB" id="A0A1I1C722"/>
<protein>
    <submittedName>
        <fullName evidence="2">Acetyltransferase (GNAT) family protein</fullName>
    </submittedName>
</protein>
<dbReference type="PROSITE" id="PS51186">
    <property type="entry name" value="GNAT"/>
    <property type="match status" value="1"/>
</dbReference>
<feature type="domain" description="N-acetyltransferase" evidence="1">
    <location>
        <begin position="178"/>
        <end position="327"/>
    </location>
</feature>
<dbReference type="Pfam" id="PF00583">
    <property type="entry name" value="Acetyltransf_1"/>
    <property type="match status" value="1"/>
</dbReference>
<name>A0A1I1C722_9PSEU</name>
<proteinExistence type="predicted"/>
<evidence type="ECO:0000259" key="1">
    <source>
        <dbReference type="PROSITE" id="PS51186"/>
    </source>
</evidence>
<dbReference type="STRING" id="490629.SAMN05216266_12165"/>
<gene>
    <name evidence="2" type="ORF">SAMN05216266_12165</name>
</gene>